<reference evidence="2" key="1">
    <citation type="submission" date="2017-06" db="EMBL/GenBank/DDBJ databases">
        <title>Genome analysis of Fimbriiglobus ruber SP5, the first member of the order Planctomycetales with confirmed chitinolytic capability.</title>
        <authorList>
            <person name="Ravin N.V."/>
            <person name="Rakitin A.L."/>
            <person name="Ivanova A.A."/>
            <person name="Beletsky A.V."/>
            <person name="Kulichevskaya I.S."/>
            <person name="Mardanov A.V."/>
            <person name="Dedysh S.N."/>
        </authorList>
    </citation>
    <scope>NUCLEOTIDE SEQUENCE [LARGE SCALE GENOMIC DNA]</scope>
    <source>
        <strain evidence="2">SP5</strain>
    </source>
</reference>
<evidence type="ECO:0000313" key="2">
    <source>
        <dbReference type="Proteomes" id="UP000214646"/>
    </source>
</evidence>
<dbReference type="AlphaFoldDB" id="A0A225EB77"/>
<organism evidence="1 2">
    <name type="scientific">Fimbriiglobus ruber</name>
    <dbReference type="NCBI Taxonomy" id="1908690"/>
    <lineage>
        <taxon>Bacteria</taxon>
        <taxon>Pseudomonadati</taxon>
        <taxon>Planctomycetota</taxon>
        <taxon>Planctomycetia</taxon>
        <taxon>Gemmatales</taxon>
        <taxon>Gemmataceae</taxon>
        <taxon>Fimbriiglobus</taxon>
    </lineage>
</organism>
<evidence type="ECO:0000313" key="1">
    <source>
        <dbReference type="EMBL" id="OWK45647.1"/>
    </source>
</evidence>
<proteinExistence type="predicted"/>
<sequence length="176" mass="20214">MAALAGHDLLVFTLTRTAPADTKPDAPARMAVIRVTPDLKKPREQPVEEFEVDFREPFQAYVLGDEYYFLTRSGSVYRAPPADKGKSRRMVAVWAAPQPPVGYIFSDGNRPGVHYLVVTRKREVEQTEWYEYFRLGPNPQTRELKNVEIDSTETPVERAYWMARALRENEILVTPK</sequence>
<comment type="caution">
    <text evidence="1">The sequence shown here is derived from an EMBL/GenBank/DDBJ whole genome shotgun (WGS) entry which is preliminary data.</text>
</comment>
<dbReference type="EMBL" id="NIDE01000002">
    <property type="protein sequence ID" value="OWK45647.1"/>
    <property type="molecule type" value="Genomic_DNA"/>
</dbReference>
<keyword evidence="2" id="KW-1185">Reference proteome</keyword>
<gene>
    <name evidence="1" type="ORF">FRUB_01978</name>
</gene>
<dbReference type="Proteomes" id="UP000214646">
    <property type="component" value="Unassembled WGS sequence"/>
</dbReference>
<name>A0A225EB77_9BACT</name>
<accession>A0A225EB77</accession>
<protein>
    <submittedName>
        <fullName evidence="1">Uncharacterized protein</fullName>
    </submittedName>
</protein>